<dbReference type="InterPro" id="IPR034733">
    <property type="entry name" value="AcCoA_carboxyl_beta"/>
</dbReference>
<dbReference type="EC" id="6.4.1.3" evidence="2"/>
<dbReference type="InterPro" id="IPR011762">
    <property type="entry name" value="COA_CT_N"/>
</dbReference>
<proteinExistence type="predicted"/>
<dbReference type="Gene3D" id="3.90.226.10">
    <property type="entry name" value="2-enoyl-CoA Hydratase, Chain A, domain 1"/>
    <property type="match status" value="2"/>
</dbReference>
<evidence type="ECO:0000256" key="7">
    <source>
        <dbReference type="ARBA" id="ARBA00049495"/>
    </source>
</evidence>
<feature type="compositionally biased region" description="Polar residues" evidence="8">
    <location>
        <begin position="23"/>
        <end position="37"/>
    </location>
</feature>
<evidence type="ECO:0000256" key="3">
    <source>
        <dbReference type="ARBA" id="ARBA00038567"/>
    </source>
</evidence>
<comment type="pathway">
    <text evidence="1">Metabolic intermediate metabolism; propanoyl-CoA degradation; succinyl-CoA from propanoyl-CoA: step 1/3.</text>
</comment>
<dbReference type="InterPro" id="IPR029045">
    <property type="entry name" value="ClpP/crotonase-like_dom_sf"/>
</dbReference>
<name>A0AAV9NCM9_9EURO</name>
<comment type="caution">
    <text evidence="11">The sequence shown here is derived from an EMBL/GenBank/DDBJ whole genome shotgun (WGS) entry which is preliminary data.</text>
</comment>
<gene>
    <name evidence="11" type="ORF">LTR84_002592</name>
</gene>
<dbReference type="InterPro" id="IPR011763">
    <property type="entry name" value="COA_CT_C"/>
</dbReference>
<sequence>MSPKKESTSNIAAERLSKVAAHLTTNQDEPSSTNQPPQRGRRTKSQRAAGPPADYSDVLSNLQKLNTFARTPDLNNRGYVRQKREGKLWVRERLEQLLDKGSFKEIGTASGQTKWKQTGPQDEEPVSFTPTNNLQGFGLLGGRKIILTADDYSIRAGHADGAISDKTVYAEKLALAMQIPIVKLTDGSSGGGSVSTIKTNGWSYIPGVPGFIQAIKGLNMGIPNLAAVLGPAIGIGAARAVSCHFSVMAGDIGSLFNAGPQVVELATFEEDLTLRDLGGPGIHCTNGTIDNLAANEAECFEQLRKVLSYLPSCGQSKLPPLVDSDDPISRSDTDLRSIIPRKKTRMYDAKSIIRKVVDAESWFEIGALWGRTAIVGLARLGGHPVGIISLNCEVNAGALDTGGSQKITRHLKLCDVMNLPIIQFVDVPGYAIGTVAEKQATMRWGVELAKVYISTTIPIFNVLTRRVYGVAGGVMVACRDPIMRVAWPSGEWGSLPLDGGIEVGHRWELKQAEAEGKKKELYTQLEDDYRRLMNPIRTANAFGVEEIIDPADTRRVVAEWTIHM</sequence>
<feature type="region of interest" description="Disordered" evidence="8">
    <location>
        <begin position="1"/>
        <end position="56"/>
    </location>
</feature>
<accession>A0AAV9NCM9</accession>
<dbReference type="PROSITE" id="PS50989">
    <property type="entry name" value="COA_CT_CTER"/>
    <property type="match status" value="1"/>
</dbReference>
<evidence type="ECO:0000313" key="11">
    <source>
        <dbReference type="EMBL" id="KAK5052726.1"/>
    </source>
</evidence>
<keyword evidence="12" id="KW-1185">Reference proteome</keyword>
<reference evidence="11 12" key="1">
    <citation type="submission" date="2023-08" db="EMBL/GenBank/DDBJ databases">
        <title>Black Yeasts Isolated from many extreme environments.</title>
        <authorList>
            <person name="Coleine C."/>
            <person name="Stajich J.E."/>
            <person name="Selbmann L."/>
        </authorList>
    </citation>
    <scope>NUCLEOTIDE SEQUENCE [LARGE SCALE GENOMIC DNA]</scope>
    <source>
        <strain evidence="11 12">CCFEE 5792</strain>
    </source>
</reference>
<evidence type="ECO:0000313" key="12">
    <source>
        <dbReference type="Proteomes" id="UP001358417"/>
    </source>
</evidence>
<feature type="domain" description="CoA carboxyltransferase N-terminal" evidence="9">
    <location>
        <begin position="52"/>
        <end position="322"/>
    </location>
</feature>
<dbReference type="RefSeq" id="XP_064706426.1">
    <property type="nucleotide sequence ID" value="XM_064846201.1"/>
</dbReference>
<dbReference type="AlphaFoldDB" id="A0AAV9NCM9"/>
<dbReference type="GeneID" id="89970799"/>
<dbReference type="Proteomes" id="UP001358417">
    <property type="component" value="Unassembled WGS sequence"/>
</dbReference>
<dbReference type="PANTHER" id="PTHR43842">
    <property type="entry name" value="PROPIONYL-COA CARBOXYLASE BETA CHAIN"/>
    <property type="match status" value="1"/>
</dbReference>
<feature type="domain" description="CoA carboxyltransferase C-terminal" evidence="10">
    <location>
        <begin position="330"/>
        <end position="564"/>
    </location>
</feature>
<evidence type="ECO:0000256" key="2">
    <source>
        <dbReference type="ARBA" id="ARBA00013050"/>
    </source>
</evidence>
<comment type="subunit">
    <text evidence="3">The holoenzyme is a dodecamer composed of 6 PCCA/alpha subunits and 6 PCCB/beta subunits.</text>
</comment>
<comment type="catalytic activity">
    <reaction evidence="6">
        <text>butanoyl-CoA + hydrogencarbonate + ATP = (2S)-ethylmalonyl-CoA + ADP + phosphate + H(+)</text>
        <dbReference type="Rhea" id="RHEA:59520"/>
        <dbReference type="ChEBI" id="CHEBI:15378"/>
        <dbReference type="ChEBI" id="CHEBI:17544"/>
        <dbReference type="ChEBI" id="CHEBI:30616"/>
        <dbReference type="ChEBI" id="CHEBI:43474"/>
        <dbReference type="ChEBI" id="CHEBI:57371"/>
        <dbReference type="ChEBI" id="CHEBI:60909"/>
        <dbReference type="ChEBI" id="CHEBI:456216"/>
    </reaction>
    <physiologicalReaction direction="left-to-right" evidence="6">
        <dbReference type="Rhea" id="RHEA:59521"/>
    </physiologicalReaction>
</comment>
<dbReference type="GO" id="GO:0004658">
    <property type="term" value="F:propionyl-CoA carboxylase activity"/>
    <property type="evidence" value="ECO:0007669"/>
    <property type="project" value="UniProtKB-EC"/>
</dbReference>
<evidence type="ECO:0000256" key="8">
    <source>
        <dbReference type="SAM" id="MobiDB-lite"/>
    </source>
</evidence>
<dbReference type="PROSITE" id="PS50980">
    <property type="entry name" value="COA_CT_NTER"/>
    <property type="match status" value="1"/>
</dbReference>
<evidence type="ECO:0000259" key="10">
    <source>
        <dbReference type="PROSITE" id="PS50989"/>
    </source>
</evidence>
<evidence type="ECO:0000256" key="5">
    <source>
        <dbReference type="ARBA" id="ARBA00042797"/>
    </source>
</evidence>
<evidence type="ECO:0000256" key="6">
    <source>
        <dbReference type="ARBA" id="ARBA00048208"/>
    </source>
</evidence>
<dbReference type="SUPFAM" id="SSF52096">
    <property type="entry name" value="ClpP/crotonase"/>
    <property type="match status" value="2"/>
</dbReference>
<dbReference type="EMBL" id="JAVRRD010000013">
    <property type="protein sequence ID" value="KAK5052726.1"/>
    <property type="molecule type" value="Genomic_DNA"/>
</dbReference>
<dbReference type="PANTHER" id="PTHR43842:SF2">
    <property type="entry name" value="PROPIONYL-COA CARBOXYLASE BETA CHAIN, MITOCHONDRIAL"/>
    <property type="match status" value="1"/>
</dbReference>
<dbReference type="InterPro" id="IPR051047">
    <property type="entry name" value="AccD/PCCB"/>
</dbReference>
<comment type="catalytic activity">
    <reaction evidence="7">
        <text>propanoyl-CoA + hydrogencarbonate + ATP = (S)-methylmalonyl-CoA + ADP + phosphate + H(+)</text>
        <dbReference type="Rhea" id="RHEA:23720"/>
        <dbReference type="ChEBI" id="CHEBI:15378"/>
        <dbReference type="ChEBI" id="CHEBI:17544"/>
        <dbReference type="ChEBI" id="CHEBI:30616"/>
        <dbReference type="ChEBI" id="CHEBI:43474"/>
        <dbReference type="ChEBI" id="CHEBI:57327"/>
        <dbReference type="ChEBI" id="CHEBI:57392"/>
        <dbReference type="ChEBI" id="CHEBI:456216"/>
        <dbReference type="EC" id="6.4.1.3"/>
    </reaction>
    <physiologicalReaction direction="left-to-right" evidence="7">
        <dbReference type="Rhea" id="RHEA:23721"/>
    </physiologicalReaction>
</comment>
<evidence type="ECO:0000259" key="9">
    <source>
        <dbReference type="PROSITE" id="PS50980"/>
    </source>
</evidence>
<protein>
    <recommendedName>
        <fullName evidence="4">Propionyl-CoA carboxylase beta chain, mitochondrial</fullName>
        <ecNumber evidence="2">6.4.1.3</ecNumber>
    </recommendedName>
    <alternativeName>
        <fullName evidence="5">Propanoyl-CoA:carbon dioxide ligase subunit beta</fullName>
    </alternativeName>
</protein>
<evidence type="ECO:0000256" key="4">
    <source>
        <dbReference type="ARBA" id="ARBA00041138"/>
    </source>
</evidence>
<evidence type="ECO:0000256" key="1">
    <source>
        <dbReference type="ARBA" id="ARBA00005060"/>
    </source>
</evidence>
<organism evidence="11 12">
    <name type="scientific">Exophiala bonariae</name>
    <dbReference type="NCBI Taxonomy" id="1690606"/>
    <lineage>
        <taxon>Eukaryota</taxon>
        <taxon>Fungi</taxon>
        <taxon>Dikarya</taxon>
        <taxon>Ascomycota</taxon>
        <taxon>Pezizomycotina</taxon>
        <taxon>Eurotiomycetes</taxon>
        <taxon>Chaetothyriomycetidae</taxon>
        <taxon>Chaetothyriales</taxon>
        <taxon>Herpotrichiellaceae</taxon>
        <taxon>Exophiala</taxon>
    </lineage>
</organism>
<dbReference type="Pfam" id="PF01039">
    <property type="entry name" value="Carboxyl_trans"/>
    <property type="match status" value="1"/>
</dbReference>